<evidence type="ECO:0000256" key="15">
    <source>
        <dbReference type="ARBA" id="ARBA00067082"/>
    </source>
</evidence>
<evidence type="ECO:0000256" key="18">
    <source>
        <dbReference type="RuleBase" id="RU003794"/>
    </source>
</evidence>
<dbReference type="InterPro" id="IPR000045">
    <property type="entry name" value="Prepilin_IV_endopep_pep"/>
</dbReference>
<evidence type="ECO:0000259" key="20">
    <source>
        <dbReference type="Pfam" id="PF01478"/>
    </source>
</evidence>
<keyword evidence="9 18" id="KW-0812">Transmembrane</keyword>
<keyword evidence="4" id="KW-0997">Cell inner membrane</keyword>
<dbReference type="PRINTS" id="PR00864">
    <property type="entry name" value="PREPILNPTASE"/>
</dbReference>
<comment type="function">
    <text evidence="18">Plays an essential role in type IV pili and type II pseudopili formation by proteolytically removing the leader sequence from substrate proteins and subsequently monomethylating the alpha-amino group of the newly exposed N-terminal phenylalanine.</text>
</comment>
<gene>
    <name evidence="22" type="ORF">Thpro_021379</name>
</gene>
<dbReference type="STRING" id="160660.BJI67_13265"/>
<evidence type="ECO:0000256" key="1">
    <source>
        <dbReference type="ARBA" id="ARBA00004429"/>
    </source>
</evidence>
<evidence type="ECO:0000256" key="7">
    <source>
        <dbReference type="ARBA" id="ARBA00022679"/>
    </source>
</evidence>
<evidence type="ECO:0000256" key="4">
    <source>
        <dbReference type="ARBA" id="ARBA00022519"/>
    </source>
</evidence>
<comment type="catalytic activity">
    <reaction evidence="14 18">
        <text>Typically cleaves a -Gly-|-Phe- bond to release an N-terminal, basic peptide of 5-8 residues from type IV prepilin, and then N-methylates the new N-terminal amino group, the methyl donor being S-adenosyl-L-methionine.</text>
        <dbReference type="EC" id="3.4.23.43"/>
    </reaction>
</comment>
<feature type="domain" description="Prepilin type IV endopeptidase peptidase" evidence="20">
    <location>
        <begin position="142"/>
        <end position="250"/>
    </location>
</feature>
<dbReference type="FunFam" id="1.20.120.1220:FF:000001">
    <property type="entry name" value="Type 4 prepilin-like proteins leader peptide-processing enzyme"/>
    <property type="match status" value="1"/>
</dbReference>
<dbReference type="EC" id="2.1.1.-" evidence="18"/>
<feature type="transmembrane region" description="Helical" evidence="19">
    <location>
        <begin position="188"/>
        <end position="209"/>
    </location>
</feature>
<evidence type="ECO:0000256" key="11">
    <source>
        <dbReference type="ARBA" id="ARBA00022989"/>
    </source>
</evidence>
<evidence type="ECO:0000259" key="21">
    <source>
        <dbReference type="Pfam" id="PF06750"/>
    </source>
</evidence>
<dbReference type="OrthoDB" id="9789291at2"/>
<evidence type="ECO:0000256" key="17">
    <source>
        <dbReference type="RuleBase" id="RU003793"/>
    </source>
</evidence>
<evidence type="ECO:0000256" key="6">
    <source>
        <dbReference type="ARBA" id="ARBA00022670"/>
    </source>
</evidence>
<keyword evidence="13 18" id="KW-0511">Multifunctional enzyme</keyword>
<evidence type="ECO:0000256" key="10">
    <source>
        <dbReference type="ARBA" id="ARBA00022801"/>
    </source>
</evidence>
<keyword evidence="5 18" id="KW-0489">Methyltransferase</keyword>
<reference evidence="22 23" key="1">
    <citation type="journal article" date="2014" name="Genome Announc.">
        <title>Draft Genome Sequence of the Iron-Oxidizing, Acidophilic, and Halotolerant 'Thiobacillus prosperus' Type Strain DSM 5130.</title>
        <authorList>
            <person name="Ossandon F.J."/>
            <person name="Cardenas J.P."/>
            <person name="Corbett M."/>
            <person name="Quatrini R."/>
            <person name="Holmes D.S."/>
            <person name="Watkin E."/>
        </authorList>
    </citation>
    <scope>NUCLEOTIDE SEQUENCE [LARGE SCALE GENOMIC DNA]</scope>
    <source>
        <strain evidence="22 23">DSM 5130</strain>
    </source>
</reference>
<evidence type="ECO:0000256" key="19">
    <source>
        <dbReference type="SAM" id="Phobius"/>
    </source>
</evidence>
<dbReference type="Proteomes" id="UP000029273">
    <property type="component" value="Unassembled WGS sequence"/>
</dbReference>
<dbReference type="InterPro" id="IPR050882">
    <property type="entry name" value="Prepilin_peptidase/N-MTase"/>
</dbReference>
<evidence type="ECO:0000313" key="22">
    <source>
        <dbReference type="EMBL" id="OBS09051.1"/>
    </source>
</evidence>
<feature type="transmembrane region" description="Helical" evidence="19">
    <location>
        <begin position="221"/>
        <end position="254"/>
    </location>
</feature>
<comment type="subcellular location">
    <subcellularLocation>
        <location evidence="1">Cell inner membrane</location>
        <topology evidence="1">Multi-pass membrane protein</topology>
    </subcellularLocation>
    <subcellularLocation>
        <location evidence="18">Cell membrane</location>
        <topology evidence="18">Multi-pass membrane protein</topology>
    </subcellularLocation>
</comment>
<evidence type="ECO:0000256" key="13">
    <source>
        <dbReference type="ARBA" id="ARBA00023268"/>
    </source>
</evidence>
<evidence type="ECO:0000256" key="9">
    <source>
        <dbReference type="ARBA" id="ARBA00022692"/>
    </source>
</evidence>
<dbReference type="EMBL" id="JQSG02000003">
    <property type="protein sequence ID" value="OBS09051.1"/>
    <property type="molecule type" value="Genomic_DNA"/>
</dbReference>
<dbReference type="GO" id="GO:0032259">
    <property type="term" value="P:methylation"/>
    <property type="evidence" value="ECO:0007669"/>
    <property type="project" value="UniProtKB-KW"/>
</dbReference>
<proteinExistence type="inferred from homology"/>
<dbReference type="Pfam" id="PF01478">
    <property type="entry name" value="Peptidase_A24"/>
    <property type="match status" value="1"/>
</dbReference>
<evidence type="ECO:0000256" key="16">
    <source>
        <dbReference type="ARBA" id="ARBA00071870"/>
    </source>
</evidence>
<dbReference type="PANTHER" id="PTHR30487:SF0">
    <property type="entry name" value="PREPILIN LEADER PEPTIDASE_N-METHYLTRANSFERASE-RELATED"/>
    <property type="match status" value="1"/>
</dbReference>
<feature type="domain" description="Prepilin peptidase A24 N-terminal" evidence="21">
    <location>
        <begin position="15"/>
        <end position="131"/>
    </location>
</feature>
<dbReference type="InterPro" id="IPR010627">
    <property type="entry name" value="Prepilin_pept_A24_N"/>
</dbReference>
<organism evidence="22 23">
    <name type="scientific">Acidihalobacter prosperus</name>
    <dbReference type="NCBI Taxonomy" id="160660"/>
    <lineage>
        <taxon>Bacteria</taxon>
        <taxon>Pseudomonadati</taxon>
        <taxon>Pseudomonadota</taxon>
        <taxon>Gammaproteobacteria</taxon>
        <taxon>Chromatiales</taxon>
        <taxon>Ectothiorhodospiraceae</taxon>
        <taxon>Acidihalobacter</taxon>
    </lineage>
</organism>
<evidence type="ECO:0000256" key="14">
    <source>
        <dbReference type="ARBA" id="ARBA00050401"/>
    </source>
</evidence>
<feature type="transmembrane region" description="Helical" evidence="19">
    <location>
        <begin position="266"/>
        <end position="289"/>
    </location>
</feature>
<dbReference type="GO" id="GO:0004190">
    <property type="term" value="F:aspartic-type endopeptidase activity"/>
    <property type="evidence" value="ECO:0007669"/>
    <property type="project" value="UniProtKB-EC"/>
</dbReference>
<keyword evidence="8" id="KW-0949">S-adenosyl-L-methionine</keyword>
<dbReference type="InterPro" id="IPR014032">
    <property type="entry name" value="Peptidase_A24A_bac"/>
</dbReference>
<name>A0A1A6C3B4_9GAMM</name>
<accession>A0A1A6C3B4</accession>
<dbReference type="PANTHER" id="PTHR30487">
    <property type="entry name" value="TYPE 4 PREPILIN-LIKE PROTEINS LEADER PEPTIDE-PROCESSING ENZYME"/>
    <property type="match status" value="1"/>
</dbReference>
<keyword evidence="12 19" id="KW-0472">Membrane</keyword>
<evidence type="ECO:0000256" key="8">
    <source>
        <dbReference type="ARBA" id="ARBA00022691"/>
    </source>
</evidence>
<sequence>MNPPLPLPYLVLLGLTGLVVGSFLNVVIHRLPRMMERQWRRECAELAAIPAPTAASAPLAPPAEESPYNLITPASTCPHCGHRIRAVENIPVLSYLWQRGRCAACRGPIAVRYPLVELMGALLAVMVGLRFGLGWETAAGAVLSWGLLAAAAIDLDTQLLPDSITLPLLWLGLLFNVDGLFVPLPDAVIGAAAGYLSLWAIFHLFRLLTGKEGMGYGDFKLLALLGAWFGWQLLPLTILLSSLVGAMVGLSLMALRRHQREIPIPFGPYLAAAGWIALLWGHVLTDAYLRFAHIGG</sequence>
<feature type="transmembrane region" description="Helical" evidence="19">
    <location>
        <begin position="139"/>
        <end position="157"/>
    </location>
</feature>
<keyword evidence="6 18" id="KW-0645">Protease</keyword>
<evidence type="ECO:0000256" key="5">
    <source>
        <dbReference type="ARBA" id="ARBA00022603"/>
    </source>
</evidence>
<dbReference type="RefSeq" id="WP_038088893.1">
    <property type="nucleotide sequence ID" value="NZ_JQSG02000003.1"/>
</dbReference>
<dbReference type="GO" id="GO:0006465">
    <property type="term" value="P:signal peptide processing"/>
    <property type="evidence" value="ECO:0007669"/>
    <property type="project" value="TreeGrafter"/>
</dbReference>
<comment type="caution">
    <text evidence="22">The sequence shown here is derived from an EMBL/GenBank/DDBJ whole genome shotgun (WGS) entry which is preliminary data.</text>
</comment>
<dbReference type="EC" id="3.4.23.43" evidence="15 18"/>
<dbReference type="AlphaFoldDB" id="A0A1A6C3B4"/>
<dbReference type="GO" id="GO:0005886">
    <property type="term" value="C:plasma membrane"/>
    <property type="evidence" value="ECO:0007669"/>
    <property type="project" value="UniProtKB-SubCell"/>
</dbReference>
<dbReference type="Pfam" id="PF06750">
    <property type="entry name" value="A24_N_bact"/>
    <property type="match status" value="1"/>
</dbReference>
<evidence type="ECO:0000256" key="3">
    <source>
        <dbReference type="ARBA" id="ARBA00022475"/>
    </source>
</evidence>
<keyword evidence="3" id="KW-1003">Cell membrane</keyword>
<dbReference type="GO" id="GO:0008168">
    <property type="term" value="F:methyltransferase activity"/>
    <property type="evidence" value="ECO:0007669"/>
    <property type="project" value="UniProtKB-KW"/>
</dbReference>
<keyword evidence="23" id="KW-1185">Reference proteome</keyword>
<feature type="transmembrane region" description="Helical" evidence="19">
    <location>
        <begin position="164"/>
        <end position="182"/>
    </location>
</feature>
<evidence type="ECO:0000256" key="12">
    <source>
        <dbReference type="ARBA" id="ARBA00023136"/>
    </source>
</evidence>
<evidence type="ECO:0000313" key="23">
    <source>
        <dbReference type="Proteomes" id="UP000029273"/>
    </source>
</evidence>
<keyword evidence="10 18" id="KW-0378">Hydrolase</keyword>
<comment type="similarity">
    <text evidence="2 17">Belongs to the peptidase A24 family.</text>
</comment>
<keyword evidence="7 18" id="KW-0808">Transferase</keyword>
<keyword evidence="11 19" id="KW-1133">Transmembrane helix</keyword>
<protein>
    <recommendedName>
        <fullName evidence="16 18">Prepilin leader peptidase/N-methyltransferase</fullName>
        <ecNumber evidence="18">2.1.1.-</ecNumber>
        <ecNumber evidence="15 18">3.4.23.43</ecNumber>
    </recommendedName>
</protein>
<feature type="transmembrane region" description="Helical" evidence="19">
    <location>
        <begin position="6"/>
        <end position="28"/>
    </location>
</feature>
<evidence type="ECO:0000256" key="2">
    <source>
        <dbReference type="ARBA" id="ARBA00005801"/>
    </source>
</evidence>
<dbReference type="Gene3D" id="1.20.120.1220">
    <property type="match status" value="1"/>
</dbReference>